<evidence type="ECO:0000313" key="1">
    <source>
        <dbReference type="EMBL" id="OAJ41720.1"/>
    </source>
</evidence>
<dbReference type="AlphaFoldDB" id="A0A177WQM8"/>
<gene>
    <name evidence="1" type="ORF">BDEG_25275</name>
</gene>
<reference evidence="1 2" key="2">
    <citation type="submission" date="2016-05" db="EMBL/GenBank/DDBJ databases">
        <title>Lineage-specific infection strategies underlie the spectrum of fungal disease in amphibians.</title>
        <authorList>
            <person name="Cuomo C.A."/>
            <person name="Farrer R.A."/>
            <person name="James T."/>
            <person name="Longcore J."/>
            <person name="Birren B."/>
        </authorList>
    </citation>
    <scope>NUCLEOTIDE SEQUENCE [LARGE SCALE GENOMIC DNA]</scope>
    <source>
        <strain evidence="1 2">JEL423</strain>
    </source>
</reference>
<accession>A0A177WQM8</accession>
<protein>
    <recommendedName>
        <fullName evidence="3">Nucleolus and neural progenitor protein-like N-terminal domain-containing protein</fullName>
    </recommendedName>
</protein>
<evidence type="ECO:0008006" key="3">
    <source>
        <dbReference type="Google" id="ProtNLM"/>
    </source>
</evidence>
<proteinExistence type="predicted"/>
<evidence type="ECO:0000313" key="2">
    <source>
        <dbReference type="Proteomes" id="UP000077115"/>
    </source>
</evidence>
<dbReference type="Proteomes" id="UP000077115">
    <property type="component" value="Unassembled WGS sequence"/>
</dbReference>
<dbReference type="OrthoDB" id="114080at2759"/>
<dbReference type="EMBL" id="DS022306">
    <property type="protein sequence ID" value="OAJ41720.1"/>
    <property type="molecule type" value="Genomic_DNA"/>
</dbReference>
<name>A0A177WQM8_BATDL</name>
<reference evidence="1 2" key="1">
    <citation type="submission" date="2006-10" db="EMBL/GenBank/DDBJ databases">
        <title>The Genome Sequence of Batrachochytrium dendrobatidis JEL423.</title>
        <authorList>
            <consortium name="The Broad Institute Genome Sequencing Platform"/>
            <person name="Birren B."/>
            <person name="Lander E."/>
            <person name="Galagan J."/>
            <person name="Cuomo C."/>
            <person name="Devon K."/>
            <person name="Jaffe D."/>
            <person name="Butler J."/>
            <person name="Alvarez P."/>
            <person name="Gnerre S."/>
            <person name="Grabherr M."/>
            <person name="Kleber M."/>
            <person name="Mauceli E."/>
            <person name="Brockman W."/>
            <person name="Young S."/>
            <person name="LaButti K."/>
            <person name="Sykes S."/>
            <person name="DeCaprio D."/>
            <person name="Crawford M."/>
            <person name="Koehrsen M."/>
            <person name="Engels R."/>
            <person name="Montgomery P."/>
            <person name="Pearson M."/>
            <person name="Howarth C."/>
            <person name="Larson L."/>
            <person name="White J."/>
            <person name="O'Leary S."/>
            <person name="Kodira C."/>
            <person name="Zeng Q."/>
            <person name="Yandava C."/>
            <person name="Alvarado L."/>
            <person name="Longcore J."/>
            <person name="James T."/>
        </authorList>
    </citation>
    <scope>NUCLEOTIDE SEQUENCE [LARGE SCALE GENOMIC DNA]</scope>
    <source>
        <strain evidence="1 2">JEL423</strain>
    </source>
</reference>
<organism evidence="1 2">
    <name type="scientific">Batrachochytrium dendrobatidis (strain JEL423)</name>
    <dbReference type="NCBI Taxonomy" id="403673"/>
    <lineage>
        <taxon>Eukaryota</taxon>
        <taxon>Fungi</taxon>
        <taxon>Fungi incertae sedis</taxon>
        <taxon>Chytridiomycota</taxon>
        <taxon>Chytridiomycota incertae sedis</taxon>
        <taxon>Chytridiomycetes</taxon>
        <taxon>Rhizophydiales</taxon>
        <taxon>Rhizophydiales incertae sedis</taxon>
        <taxon>Batrachochytrium</taxon>
    </lineage>
</organism>
<dbReference type="VEuPathDB" id="FungiDB:BDEG_25275"/>
<sequence length="373" mass="42437">MNYENDSVHSSIWCRKLHAKHSLSSNVCNCKLQINSTLFGLSDPQIGKTDSQIEVVLTTSQAALLSPYRNIFAAKRLWREFALFDRLRSKSMNQHRSSVHLRKTVLTKRLFVRLKQLELESLIVFPDKKLVKLGASFKINLFPVMLHLAGAYALLCKIRTSLEDLFLAYRDVASQTYFMPTSLTFSAISARLHFLTTYFRKQCESCYDLAWSWTQSVPHAFLPWYASQLPPNLASLEFNQSNVIQSEAIDKLPDYKEAQNELDEDTDEDSSPRVSVVADTDAQPADSLSDHFWNNTLTAPSHLEGSASLSIAKTALKTADTKKLEPFAKQESRLLLKKQSTAIESKLNAKIKTKRLVKPEKVYNDIDDIFDMF</sequence>